<dbReference type="Pfam" id="PF13439">
    <property type="entry name" value="Glyco_transf_4"/>
    <property type="match status" value="1"/>
</dbReference>
<keyword evidence="1 5" id="KW-0328">Glycosyltransferase</keyword>
<dbReference type="Pfam" id="PF00534">
    <property type="entry name" value="Glycos_transf_1"/>
    <property type="match status" value="1"/>
</dbReference>
<protein>
    <submittedName>
        <fullName evidence="5">Glycosyltransferase family 4 protein</fullName>
        <ecNumber evidence="5">2.4.-.-</ecNumber>
    </submittedName>
</protein>
<evidence type="ECO:0000259" key="3">
    <source>
        <dbReference type="Pfam" id="PF00534"/>
    </source>
</evidence>
<evidence type="ECO:0000313" key="5">
    <source>
        <dbReference type="EMBL" id="MFC5177522.1"/>
    </source>
</evidence>
<feature type="domain" description="Glycosyl transferase family 1" evidence="3">
    <location>
        <begin position="171"/>
        <end position="330"/>
    </location>
</feature>
<dbReference type="EC" id="2.4.-.-" evidence="5"/>
<keyword evidence="6" id="KW-1185">Reference proteome</keyword>
<feature type="domain" description="Glycosyltransferase subfamily 4-like N-terminal" evidence="4">
    <location>
        <begin position="91"/>
        <end position="158"/>
    </location>
</feature>
<reference evidence="6" key="1">
    <citation type="journal article" date="2019" name="Int. J. Syst. Evol. Microbiol.">
        <title>The Global Catalogue of Microorganisms (GCM) 10K type strain sequencing project: providing services to taxonomists for standard genome sequencing and annotation.</title>
        <authorList>
            <consortium name="The Broad Institute Genomics Platform"/>
            <consortium name="The Broad Institute Genome Sequencing Center for Infectious Disease"/>
            <person name="Wu L."/>
            <person name="Ma J."/>
        </authorList>
    </citation>
    <scope>NUCLEOTIDE SEQUENCE [LARGE SCALE GENOMIC DNA]</scope>
    <source>
        <strain evidence="6">DFY41</strain>
    </source>
</reference>
<name>A0ABW0BKD6_9ACTN</name>
<comment type="caution">
    <text evidence="5">The sequence shown here is derived from an EMBL/GenBank/DDBJ whole genome shotgun (WGS) entry which is preliminary data.</text>
</comment>
<dbReference type="InterPro" id="IPR028098">
    <property type="entry name" value="Glyco_trans_4-like_N"/>
</dbReference>
<evidence type="ECO:0000256" key="1">
    <source>
        <dbReference type="ARBA" id="ARBA00022676"/>
    </source>
</evidence>
<evidence type="ECO:0000256" key="2">
    <source>
        <dbReference type="ARBA" id="ARBA00022679"/>
    </source>
</evidence>
<sequence>MTRQVHLVVPEGVADPRRPSGGNHYDRRLCHELGAAGWSVRTVEVPGAWPRAGRAGADALAAALGGLPEGALVVVDGLVASSVPEVVVPAATRLRLVVLVHLPLGVGTGDPWILGAERAVLGAASSVVATSRWCRRWLLEHHGLDPSRVHVAHPGVDAASPAAGTTSGGALVAVGAVTPGKGHDLLVAALAGIAHLSWRCVCVGALTVAPDFVARLRTDVRAAGLEERFELAGPRTGPALDASYDEADLLVLASRGETYGMVVTEALAHGLPVLAADVGGVPEALGAAPDGTVPGLLAPPDDVSALQDLLGAWLVDADLRARLRAAARQRRDGLARWAETADRVAAVLRAVAA</sequence>
<dbReference type="PANTHER" id="PTHR12526:SF510">
    <property type="entry name" value="D-INOSITOL 3-PHOSPHATE GLYCOSYLTRANSFERASE"/>
    <property type="match status" value="1"/>
</dbReference>
<keyword evidence="2 5" id="KW-0808">Transferase</keyword>
<dbReference type="EMBL" id="JBHSKD010000012">
    <property type="protein sequence ID" value="MFC5177522.1"/>
    <property type="molecule type" value="Genomic_DNA"/>
</dbReference>
<dbReference type="Proteomes" id="UP001596087">
    <property type="component" value="Unassembled WGS sequence"/>
</dbReference>
<gene>
    <name evidence="5" type="ORF">ACFPGP_12615</name>
</gene>
<dbReference type="RefSeq" id="WP_378590616.1">
    <property type="nucleotide sequence ID" value="NZ_JBHSKD010000012.1"/>
</dbReference>
<dbReference type="CDD" id="cd03801">
    <property type="entry name" value="GT4_PimA-like"/>
    <property type="match status" value="1"/>
</dbReference>
<proteinExistence type="predicted"/>
<accession>A0ABW0BKD6</accession>
<dbReference type="PANTHER" id="PTHR12526">
    <property type="entry name" value="GLYCOSYLTRANSFERASE"/>
    <property type="match status" value="1"/>
</dbReference>
<dbReference type="GO" id="GO:0016757">
    <property type="term" value="F:glycosyltransferase activity"/>
    <property type="evidence" value="ECO:0007669"/>
    <property type="project" value="UniProtKB-KW"/>
</dbReference>
<dbReference type="Gene3D" id="3.40.50.2000">
    <property type="entry name" value="Glycogen Phosphorylase B"/>
    <property type="match status" value="2"/>
</dbReference>
<evidence type="ECO:0000313" key="6">
    <source>
        <dbReference type="Proteomes" id="UP001596087"/>
    </source>
</evidence>
<dbReference type="InterPro" id="IPR001296">
    <property type="entry name" value="Glyco_trans_1"/>
</dbReference>
<evidence type="ECO:0000259" key="4">
    <source>
        <dbReference type="Pfam" id="PF13439"/>
    </source>
</evidence>
<organism evidence="5 6">
    <name type="scientific">Nocardioides taihuensis</name>
    <dbReference type="NCBI Taxonomy" id="1835606"/>
    <lineage>
        <taxon>Bacteria</taxon>
        <taxon>Bacillati</taxon>
        <taxon>Actinomycetota</taxon>
        <taxon>Actinomycetes</taxon>
        <taxon>Propionibacteriales</taxon>
        <taxon>Nocardioidaceae</taxon>
        <taxon>Nocardioides</taxon>
    </lineage>
</organism>
<dbReference type="SUPFAM" id="SSF53756">
    <property type="entry name" value="UDP-Glycosyltransferase/glycogen phosphorylase"/>
    <property type="match status" value="1"/>
</dbReference>